<accession>A0A3B0BZU3</accession>
<evidence type="ECO:0000313" key="1">
    <source>
        <dbReference type="EMBL" id="RKN78520.1"/>
    </source>
</evidence>
<dbReference type="Gene3D" id="1.20.120.450">
    <property type="entry name" value="dinb family like domain"/>
    <property type="match status" value="1"/>
</dbReference>
<keyword evidence="2" id="KW-1185">Reference proteome</keyword>
<comment type="caution">
    <text evidence="1">The sequence shown here is derived from an EMBL/GenBank/DDBJ whole genome shotgun (WGS) entry which is preliminary data.</text>
</comment>
<dbReference type="SUPFAM" id="SSF109854">
    <property type="entry name" value="DinB/YfiT-like putative metalloenzymes"/>
    <property type="match status" value="1"/>
</dbReference>
<sequence length="155" mass="18090">MKSSIQLANRFREVILNGKWIANTNVQDQLRNVTLEQAVTEIDNLNTIAKLTFHLNYYISGVLNVFEGGNLEIRDKFSFDLPKMNSEQEWSDLTTNLFSNAEKFANHVEHMSEEKLNAEFVNTDYGDFRRNIEGMIEHSYYHLGQIVLLRKMLDQ</sequence>
<dbReference type="InterPro" id="IPR034660">
    <property type="entry name" value="DinB/YfiT-like"/>
</dbReference>
<gene>
    <name evidence="1" type="ORF">D7Z94_20105</name>
</gene>
<dbReference type="Proteomes" id="UP000276603">
    <property type="component" value="Unassembled WGS sequence"/>
</dbReference>
<evidence type="ECO:0000313" key="2">
    <source>
        <dbReference type="Proteomes" id="UP000276603"/>
    </source>
</evidence>
<proteinExistence type="predicted"/>
<dbReference type="AlphaFoldDB" id="A0A3B0BZU3"/>
<name>A0A3B0BZU3_9FLAO</name>
<reference evidence="1 2" key="1">
    <citation type="submission" date="2018-10" db="EMBL/GenBank/DDBJ databases">
        <title>Ulvibacterium marinum gen. nov., sp. nov., a novel marine bacterium of the family Flavobacteriaceae, isolated from a culture of the green alga Ulva prolifera.</title>
        <authorList>
            <person name="Zhang Z."/>
        </authorList>
    </citation>
    <scope>NUCLEOTIDE SEQUENCE [LARGE SCALE GENOMIC DNA]</scope>
    <source>
        <strain evidence="1 2">CCMM003</strain>
    </source>
</reference>
<dbReference type="RefSeq" id="WP_120713426.1">
    <property type="nucleotide sequence ID" value="NZ_RBCJ01000004.1"/>
</dbReference>
<organism evidence="1 2">
    <name type="scientific">Ulvibacterium marinum</name>
    <dbReference type="NCBI Taxonomy" id="2419782"/>
    <lineage>
        <taxon>Bacteria</taxon>
        <taxon>Pseudomonadati</taxon>
        <taxon>Bacteroidota</taxon>
        <taxon>Flavobacteriia</taxon>
        <taxon>Flavobacteriales</taxon>
        <taxon>Flavobacteriaceae</taxon>
        <taxon>Ulvibacterium</taxon>
    </lineage>
</organism>
<dbReference type="OrthoDB" id="9814103at2"/>
<protein>
    <submittedName>
        <fullName evidence="1">DUF1572 domain-containing protein</fullName>
    </submittedName>
</protein>
<dbReference type="EMBL" id="RBCJ01000004">
    <property type="protein sequence ID" value="RKN78520.1"/>
    <property type="molecule type" value="Genomic_DNA"/>
</dbReference>